<keyword evidence="2" id="KW-0812">Transmembrane</keyword>
<dbReference type="SMART" id="SM00028">
    <property type="entry name" value="TPR"/>
    <property type="match status" value="4"/>
</dbReference>
<evidence type="ECO:0000256" key="1">
    <source>
        <dbReference type="SAM" id="Coils"/>
    </source>
</evidence>
<dbReference type="RefSeq" id="WP_248727985.1">
    <property type="nucleotide sequence ID" value="NZ_CP096829.1"/>
</dbReference>
<accession>A0ABY4LRR8</accession>
<dbReference type="InterPro" id="IPR011990">
    <property type="entry name" value="TPR-like_helical_dom_sf"/>
</dbReference>
<feature type="transmembrane region" description="Helical" evidence="2">
    <location>
        <begin position="361"/>
        <end position="383"/>
    </location>
</feature>
<evidence type="ECO:0008006" key="5">
    <source>
        <dbReference type="Google" id="ProtNLM"/>
    </source>
</evidence>
<feature type="coiled-coil region" evidence="1">
    <location>
        <begin position="330"/>
        <end position="359"/>
    </location>
</feature>
<keyword evidence="2" id="KW-1133">Transmembrane helix</keyword>
<evidence type="ECO:0000256" key="2">
    <source>
        <dbReference type="SAM" id="Phobius"/>
    </source>
</evidence>
<dbReference type="Gene3D" id="1.25.40.10">
    <property type="entry name" value="Tetratricopeptide repeat domain"/>
    <property type="match status" value="2"/>
</dbReference>
<sequence>MKISAFVPILVSVLFLLVIPTSCEKEIPAVIKRTDNTAEIKRLTIIADNDFDQNEYLKAYKNYLTIIHLSDPEKNRIDYVDALISIALIQQYEGNYLESEATATKVLPQLKYLKKPRFAWETYKIISENYSATNDYDNALIYAKKAYNLHASPRRKANALANIALVYMYQGDYKKAIKIYTQLTTAGYYGNKKKTNSLKDYEVLDYAVMRNNIGISYANLNDSRALPYYQEALKIRLKLNDRQNLPDSYSNLSDYYLSSNPDLAKKYAETAYKHSCVVNTYKQKKYALETLIRSSAGNDVKKYSKIYIHFRDSINKIRLTQKNQFANIKYNFTKDKEENLELKIQRAEYKLEMQRQKNRSFISYIAISITILIFIFLVFYLTLKGKREKNDAVFKNEIRISDKLENDLEKDIHETLSFAKNNNLENISNKEQFLNYLSRIYLKMRSISRENSTIQTNENYSNGLKEMISEYSSSNLNIIINGLNTFSWSKIDRVKKIIVYRVIQEILDSMKTMNNASLVSLTFKKEEKNIMIMYADNGTNITLKSTILEKRLQNVENRIKTIKGTLNFDPYSENGFKVNFKFPI</sequence>
<gene>
    <name evidence="3" type="ORF">M0M44_00170</name>
</gene>
<proteinExistence type="predicted"/>
<dbReference type="Pfam" id="PF13176">
    <property type="entry name" value="TPR_7"/>
    <property type="match status" value="1"/>
</dbReference>
<dbReference type="EMBL" id="CP096829">
    <property type="protein sequence ID" value="UPZ15780.1"/>
    <property type="molecule type" value="Genomic_DNA"/>
</dbReference>
<dbReference type="Gene3D" id="3.30.565.10">
    <property type="entry name" value="Histidine kinase-like ATPase, C-terminal domain"/>
    <property type="match status" value="1"/>
</dbReference>
<keyword evidence="4" id="KW-1185">Reference proteome</keyword>
<dbReference type="InterPro" id="IPR019734">
    <property type="entry name" value="TPR_rpt"/>
</dbReference>
<evidence type="ECO:0000313" key="4">
    <source>
        <dbReference type="Proteomes" id="UP000829998"/>
    </source>
</evidence>
<organism evidence="3 4">
    <name type="scientific">Flavobacterium humidisoli</name>
    <dbReference type="NCBI Taxonomy" id="2937442"/>
    <lineage>
        <taxon>Bacteria</taxon>
        <taxon>Pseudomonadati</taxon>
        <taxon>Bacteroidota</taxon>
        <taxon>Flavobacteriia</taxon>
        <taxon>Flavobacteriales</taxon>
        <taxon>Flavobacteriaceae</taxon>
        <taxon>Flavobacterium</taxon>
    </lineage>
</organism>
<dbReference type="Proteomes" id="UP000829998">
    <property type="component" value="Chromosome"/>
</dbReference>
<name>A0ABY4LRR8_9FLAO</name>
<reference evidence="3 4" key="1">
    <citation type="submission" date="2022-04" db="EMBL/GenBank/DDBJ databases">
        <authorList>
            <person name="Ra J.-S."/>
            <person name="Kim S.-B."/>
        </authorList>
    </citation>
    <scope>NUCLEOTIDE SEQUENCE [LARGE SCALE GENOMIC DNA]</scope>
    <source>
        <strain evidence="3 4">MMS21-Er5</strain>
    </source>
</reference>
<protein>
    <recommendedName>
        <fullName evidence="5">Tetratricopeptide repeat-containing protein</fullName>
    </recommendedName>
</protein>
<keyword evidence="1" id="KW-0175">Coiled coil</keyword>
<dbReference type="SUPFAM" id="SSF48452">
    <property type="entry name" value="TPR-like"/>
    <property type="match status" value="2"/>
</dbReference>
<evidence type="ECO:0000313" key="3">
    <source>
        <dbReference type="EMBL" id="UPZ15780.1"/>
    </source>
</evidence>
<keyword evidence="2" id="KW-0472">Membrane</keyword>
<dbReference type="InterPro" id="IPR036890">
    <property type="entry name" value="HATPase_C_sf"/>
</dbReference>